<organism evidence="1 2">
    <name type="scientific">Lacihabitans soyangensis</name>
    <dbReference type="NCBI Taxonomy" id="869394"/>
    <lineage>
        <taxon>Bacteria</taxon>
        <taxon>Pseudomonadati</taxon>
        <taxon>Bacteroidota</taxon>
        <taxon>Cytophagia</taxon>
        <taxon>Cytophagales</taxon>
        <taxon>Leadbetterellaceae</taxon>
        <taxon>Lacihabitans</taxon>
    </lineage>
</organism>
<dbReference type="AlphaFoldDB" id="A0AAE3H0W0"/>
<evidence type="ECO:0000313" key="2">
    <source>
        <dbReference type="Proteomes" id="UP001204144"/>
    </source>
</evidence>
<gene>
    <name evidence="1" type="ORF">EGI31_03600</name>
</gene>
<dbReference type="EMBL" id="RJUF01000005">
    <property type="protein sequence ID" value="MCP9762026.1"/>
    <property type="molecule type" value="Genomic_DNA"/>
</dbReference>
<protein>
    <submittedName>
        <fullName evidence="1">Uncharacterized protein</fullName>
    </submittedName>
</protein>
<evidence type="ECO:0000313" key="1">
    <source>
        <dbReference type="EMBL" id="MCP9762026.1"/>
    </source>
</evidence>
<dbReference type="Proteomes" id="UP001204144">
    <property type="component" value="Unassembled WGS sequence"/>
</dbReference>
<keyword evidence="2" id="KW-1185">Reference proteome</keyword>
<name>A0AAE3H0W0_9BACT</name>
<comment type="caution">
    <text evidence="1">The sequence shown here is derived from an EMBL/GenBank/DDBJ whole genome shotgun (WGS) entry which is preliminary data.</text>
</comment>
<dbReference type="RefSeq" id="WP_255035778.1">
    <property type="nucleotide sequence ID" value="NZ_RJUF01000005.1"/>
</dbReference>
<accession>A0AAE3H0W0</accession>
<sequence length="505" mass="58499">MKFKLFVFFVFCFLGTKAQNMVQIGIQGANNQVRIVNLKQNGLVLLDKSNAGLLKIKKIDKDLHMAWEVETDISNRVNFLDEFYDGKFLYLLLEQKNSINYQLLKISTSFAAVQKSTIKTVNGFALSHFVASDAGVCLGGSVKNEPFLIFIESESNAPKYYSSNLKGETLIQSVDLSNDGLVIAFLNKQKKSTQIFFREYFFSGKIKKSMPILAAEPYTFLSAKFFNSKNKRLLVGNYGIGKANSDGSQSSQGIYVADLDQLKNIKYYSFDKFKNFFGFLNERQKEKLEKQVKRKKEKGSEYNFNYRLHINELIPSGEDLLISSEVFVPEFRNNSLNSPLYSSPFFYPTSVWGRQYINNYYWMNSPSMWGFRNRNSSIFDGFKYIEGVVIAIDGNGDLKWDNSVQYKNLKYYELRPHIKVSQAGKNTFLSYTNAEKLNIKEFTNTGEMLQNESFEKNSPEIFQKSRKSEFENFEHWYDNYFFNWGIIKNNDSNFKQTCFIQKIAQ</sequence>
<proteinExistence type="predicted"/>
<reference evidence="1 2" key="1">
    <citation type="submission" date="2018-11" db="EMBL/GenBank/DDBJ databases">
        <title>Novel bacteria species description.</title>
        <authorList>
            <person name="Han J.-H."/>
        </authorList>
    </citation>
    <scope>NUCLEOTIDE SEQUENCE [LARGE SCALE GENOMIC DNA]</scope>
    <source>
        <strain evidence="1 2">KCTC23259</strain>
    </source>
</reference>